<dbReference type="EMBL" id="JAWZYT010005406">
    <property type="protein sequence ID" value="KAK4290669.1"/>
    <property type="molecule type" value="Genomic_DNA"/>
</dbReference>
<organism evidence="1 2">
    <name type="scientific">Petrolisthes manimaculis</name>
    <dbReference type="NCBI Taxonomy" id="1843537"/>
    <lineage>
        <taxon>Eukaryota</taxon>
        <taxon>Metazoa</taxon>
        <taxon>Ecdysozoa</taxon>
        <taxon>Arthropoda</taxon>
        <taxon>Crustacea</taxon>
        <taxon>Multicrustacea</taxon>
        <taxon>Malacostraca</taxon>
        <taxon>Eumalacostraca</taxon>
        <taxon>Eucarida</taxon>
        <taxon>Decapoda</taxon>
        <taxon>Pleocyemata</taxon>
        <taxon>Anomura</taxon>
        <taxon>Galatheoidea</taxon>
        <taxon>Porcellanidae</taxon>
        <taxon>Petrolisthes</taxon>
    </lineage>
</organism>
<proteinExistence type="predicted"/>
<dbReference type="AlphaFoldDB" id="A0AAE1NKC6"/>
<name>A0AAE1NKC6_9EUCA</name>
<evidence type="ECO:0000313" key="2">
    <source>
        <dbReference type="Proteomes" id="UP001292094"/>
    </source>
</evidence>
<feature type="non-terminal residue" evidence="1">
    <location>
        <position position="37"/>
    </location>
</feature>
<accession>A0AAE1NKC6</accession>
<sequence length="37" mass="4327">MTGARETAKASLMVCWDTWERSTIMPKRFISNTTFCR</sequence>
<keyword evidence="2" id="KW-1185">Reference proteome</keyword>
<gene>
    <name evidence="1" type="ORF">Pmani_036445</name>
</gene>
<evidence type="ECO:0000313" key="1">
    <source>
        <dbReference type="EMBL" id="KAK4290669.1"/>
    </source>
</evidence>
<reference evidence="1" key="1">
    <citation type="submission" date="2023-11" db="EMBL/GenBank/DDBJ databases">
        <title>Genome assemblies of two species of porcelain crab, Petrolisthes cinctipes and Petrolisthes manimaculis (Anomura: Porcellanidae).</title>
        <authorList>
            <person name="Angst P."/>
        </authorList>
    </citation>
    <scope>NUCLEOTIDE SEQUENCE</scope>
    <source>
        <strain evidence="1">PB745_02</strain>
        <tissue evidence="1">Gill</tissue>
    </source>
</reference>
<dbReference type="Proteomes" id="UP001292094">
    <property type="component" value="Unassembled WGS sequence"/>
</dbReference>
<comment type="caution">
    <text evidence="1">The sequence shown here is derived from an EMBL/GenBank/DDBJ whole genome shotgun (WGS) entry which is preliminary data.</text>
</comment>
<protein>
    <submittedName>
        <fullName evidence="1">Uncharacterized protein</fullName>
    </submittedName>
</protein>